<dbReference type="OMA" id="QAMPLER"/>
<dbReference type="AlphaFoldDB" id="M2VCH7"/>
<organism evidence="2 3">
    <name type="scientific">Cochliobolus heterostrophus (strain C5 / ATCC 48332 / race O)</name>
    <name type="common">Southern corn leaf blight fungus</name>
    <name type="synonym">Bipolaris maydis</name>
    <dbReference type="NCBI Taxonomy" id="701091"/>
    <lineage>
        <taxon>Eukaryota</taxon>
        <taxon>Fungi</taxon>
        <taxon>Dikarya</taxon>
        <taxon>Ascomycota</taxon>
        <taxon>Pezizomycotina</taxon>
        <taxon>Dothideomycetes</taxon>
        <taxon>Pleosporomycetidae</taxon>
        <taxon>Pleosporales</taxon>
        <taxon>Pleosporineae</taxon>
        <taxon>Pleosporaceae</taxon>
        <taxon>Bipolaris</taxon>
    </lineage>
</organism>
<keyword evidence="1" id="KW-0732">Signal</keyword>
<gene>
    <name evidence="2" type="ORF">COCHEDRAFT_1200118</name>
</gene>
<dbReference type="eggNOG" id="ENOG502T68R">
    <property type="taxonomic scope" value="Eukaryota"/>
</dbReference>
<evidence type="ECO:0000256" key="1">
    <source>
        <dbReference type="SAM" id="SignalP"/>
    </source>
</evidence>
<dbReference type="HOGENOM" id="CLU_1454145_0_0_1"/>
<feature type="signal peptide" evidence="1">
    <location>
        <begin position="1"/>
        <end position="18"/>
    </location>
</feature>
<proteinExistence type="predicted"/>
<name>M2VCH7_COCH5</name>
<protein>
    <submittedName>
        <fullName evidence="2">Uncharacterized protein</fullName>
    </submittedName>
</protein>
<dbReference type="Proteomes" id="UP000016936">
    <property type="component" value="Unassembled WGS sequence"/>
</dbReference>
<reference evidence="3" key="2">
    <citation type="journal article" date="2013" name="PLoS Genet.">
        <title>Comparative genome structure, secondary metabolite, and effector coding capacity across Cochliobolus pathogens.</title>
        <authorList>
            <person name="Condon B.J."/>
            <person name="Leng Y."/>
            <person name="Wu D."/>
            <person name="Bushley K.E."/>
            <person name="Ohm R.A."/>
            <person name="Otillar R."/>
            <person name="Martin J."/>
            <person name="Schackwitz W."/>
            <person name="Grimwood J."/>
            <person name="MohdZainudin N."/>
            <person name="Xue C."/>
            <person name="Wang R."/>
            <person name="Manning V.A."/>
            <person name="Dhillon B."/>
            <person name="Tu Z.J."/>
            <person name="Steffenson B.J."/>
            <person name="Salamov A."/>
            <person name="Sun H."/>
            <person name="Lowry S."/>
            <person name="LaButti K."/>
            <person name="Han J."/>
            <person name="Copeland A."/>
            <person name="Lindquist E."/>
            <person name="Barry K."/>
            <person name="Schmutz J."/>
            <person name="Baker S.E."/>
            <person name="Ciuffetti L.M."/>
            <person name="Grigoriev I.V."/>
            <person name="Zhong S."/>
            <person name="Turgeon B.G."/>
        </authorList>
    </citation>
    <scope>NUCLEOTIDE SEQUENCE [LARGE SCALE GENOMIC DNA]</scope>
    <source>
        <strain evidence="3">C5 / ATCC 48332 / race O</strain>
    </source>
</reference>
<dbReference type="OrthoDB" id="3650120at2759"/>
<keyword evidence="3" id="KW-1185">Reference proteome</keyword>
<accession>M2VCH7</accession>
<evidence type="ECO:0000313" key="3">
    <source>
        <dbReference type="Proteomes" id="UP000016936"/>
    </source>
</evidence>
<sequence>MFNKFIVCSFAYASLAVGASIPQHEVQQPLLPDHQAGALKSNNIHVMLAFIESGGNMQKLAEIPLNTRIVAGLNIPSRLSAIKIAMAVTVEDRSISLERLDKIMCRITPKTDAKQKEAMKGKGEPDELSWFMLRDGTVELEDSSSEWFLGGRAIQSFECR</sequence>
<feature type="chain" id="PRO_5004027484" evidence="1">
    <location>
        <begin position="19"/>
        <end position="160"/>
    </location>
</feature>
<dbReference type="EMBL" id="KB445569">
    <property type="protein sequence ID" value="EMD97413.1"/>
    <property type="molecule type" value="Genomic_DNA"/>
</dbReference>
<evidence type="ECO:0000313" key="2">
    <source>
        <dbReference type="EMBL" id="EMD97413.1"/>
    </source>
</evidence>
<reference evidence="2 3" key="1">
    <citation type="journal article" date="2012" name="PLoS Pathog.">
        <title>Diverse lifestyles and strategies of plant pathogenesis encoded in the genomes of eighteen Dothideomycetes fungi.</title>
        <authorList>
            <person name="Ohm R.A."/>
            <person name="Feau N."/>
            <person name="Henrissat B."/>
            <person name="Schoch C.L."/>
            <person name="Horwitz B.A."/>
            <person name="Barry K.W."/>
            <person name="Condon B.J."/>
            <person name="Copeland A.C."/>
            <person name="Dhillon B."/>
            <person name="Glaser F."/>
            <person name="Hesse C.N."/>
            <person name="Kosti I."/>
            <person name="LaButti K."/>
            <person name="Lindquist E.A."/>
            <person name="Lucas S."/>
            <person name="Salamov A.A."/>
            <person name="Bradshaw R.E."/>
            <person name="Ciuffetti L."/>
            <person name="Hamelin R.C."/>
            <person name="Kema G.H.J."/>
            <person name="Lawrence C."/>
            <person name="Scott J.A."/>
            <person name="Spatafora J.W."/>
            <person name="Turgeon B.G."/>
            <person name="de Wit P.J.G.M."/>
            <person name="Zhong S."/>
            <person name="Goodwin S.B."/>
            <person name="Grigoriev I.V."/>
        </authorList>
    </citation>
    <scope>NUCLEOTIDE SEQUENCE [LARGE SCALE GENOMIC DNA]</scope>
    <source>
        <strain evidence="3">C5 / ATCC 48332 / race O</strain>
    </source>
</reference>